<dbReference type="GO" id="GO:0022857">
    <property type="term" value="F:transmembrane transporter activity"/>
    <property type="evidence" value="ECO:0007669"/>
    <property type="project" value="InterPro"/>
</dbReference>
<evidence type="ECO:0000313" key="9">
    <source>
        <dbReference type="Proteomes" id="UP000283895"/>
    </source>
</evidence>
<dbReference type="PANTHER" id="PTHR23502:SF51">
    <property type="entry name" value="QUINIDINE RESISTANCE PROTEIN 1-RELATED"/>
    <property type="match status" value="1"/>
</dbReference>
<dbReference type="PROSITE" id="PS00216">
    <property type="entry name" value="SUGAR_TRANSPORT_1"/>
    <property type="match status" value="1"/>
</dbReference>
<feature type="transmembrane region" description="Helical" evidence="6">
    <location>
        <begin position="132"/>
        <end position="154"/>
    </location>
</feature>
<feature type="transmembrane region" description="Helical" evidence="6">
    <location>
        <begin position="275"/>
        <end position="296"/>
    </location>
</feature>
<organism evidence="8 9">
    <name type="scientific">Cytospora schulzeri</name>
    <dbReference type="NCBI Taxonomy" id="448051"/>
    <lineage>
        <taxon>Eukaryota</taxon>
        <taxon>Fungi</taxon>
        <taxon>Dikarya</taxon>
        <taxon>Ascomycota</taxon>
        <taxon>Pezizomycotina</taxon>
        <taxon>Sordariomycetes</taxon>
        <taxon>Sordariomycetidae</taxon>
        <taxon>Diaporthales</taxon>
        <taxon>Cytosporaceae</taxon>
        <taxon>Cytospora</taxon>
    </lineage>
</organism>
<keyword evidence="5 6" id="KW-0472">Membrane</keyword>
<dbReference type="GO" id="GO:0005886">
    <property type="term" value="C:plasma membrane"/>
    <property type="evidence" value="ECO:0007669"/>
    <property type="project" value="TreeGrafter"/>
</dbReference>
<keyword evidence="3 6" id="KW-0812">Transmembrane</keyword>
<dbReference type="InterPro" id="IPR036259">
    <property type="entry name" value="MFS_trans_sf"/>
</dbReference>
<reference evidence="8 9" key="1">
    <citation type="submission" date="2015-09" db="EMBL/GenBank/DDBJ databases">
        <title>Host preference determinants of Valsa canker pathogens revealed by comparative genomics.</title>
        <authorList>
            <person name="Yin Z."/>
            <person name="Huang L."/>
        </authorList>
    </citation>
    <scope>NUCLEOTIDE SEQUENCE [LARGE SCALE GENOMIC DNA]</scope>
    <source>
        <strain evidence="8 9">03-1</strain>
    </source>
</reference>
<dbReference type="InterPro" id="IPR011701">
    <property type="entry name" value="MFS"/>
</dbReference>
<proteinExistence type="predicted"/>
<dbReference type="PROSITE" id="PS50850">
    <property type="entry name" value="MFS"/>
    <property type="match status" value="1"/>
</dbReference>
<dbReference type="PANTHER" id="PTHR23502">
    <property type="entry name" value="MAJOR FACILITATOR SUPERFAMILY"/>
    <property type="match status" value="1"/>
</dbReference>
<evidence type="ECO:0000256" key="2">
    <source>
        <dbReference type="ARBA" id="ARBA00022448"/>
    </source>
</evidence>
<feature type="transmembrane region" description="Helical" evidence="6">
    <location>
        <begin position="108"/>
        <end position="126"/>
    </location>
</feature>
<evidence type="ECO:0000256" key="4">
    <source>
        <dbReference type="ARBA" id="ARBA00022989"/>
    </source>
</evidence>
<gene>
    <name evidence="8" type="ORF">VMCG_02976</name>
</gene>
<dbReference type="SUPFAM" id="SSF103473">
    <property type="entry name" value="MFS general substrate transporter"/>
    <property type="match status" value="2"/>
</dbReference>
<feature type="transmembrane region" description="Helical" evidence="6">
    <location>
        <begin position="75"/>
        <end position="96"/>
    </location>
</feature>
<evidence type="ECO:0000256" key="3">
    <source>
        <dbReference type="ARBA" id="ARBA00022692"/>
    </source>
</evidence>
<dbReference type="OrthoDB" id="440553at2759"/>
<evidence type="ECO:0000259" key="7">
    <source>
        <dbReference type="PROSITE" id="PS50850"/>
    </source>
</evidence>
<feature type="transmembrane region" description="Helical" evidence="6">
    <location>
        <begin position="195"/>
        <end position="215"/>
    </location>
</feature>
<protein>
    <recommendedName>
        <fullName evidence="7">Major facilitator superfamily (MFS) profile domain-containing protein</fullName>
    </recommendedName>
</protein>
<dbReference type="STRING" id="356882.A0A423WZ18"/>
<evidence type="ECO:0000256" key="1">
    <source>
        <dbReference type="ARBA" id="ARBA00004141"/>
    </source>
</evidence>
<keyword evidence="2" id="KW-0813">Transport</keyword>
<dbReference type="GO" id="GO:0042908">
    <property type="term" value="P:xenobiotic transport"/>
    <property type="evidence" value="ECO:0007669"/>
    <property type="project" value="UniProtKB-ARBA"/>
</dbReference>
<name>A0A423WZ18_9PEZI</name>
<comment type="subcellular location">
    <subcellularLocation>
        <location evidence="1">Membrane</location>
        <topology evidence="1">Multi-pass membrane protein</topology>
    </subcellularLocation>
</comment>
<dbReference type="InterPro" id="IPR005829">
    <property type="entry name" value="Sugar_transporter_CS"/>
</dbReference>
<dbReference type="EMBL" id="LKEA01000005">
    <property type="protein sequence ID" value="ROW08794.1"/>
    <property type="molecule type" value="Genomic_DNA"/>
</dbReference>
<keyword evidence="9" id="KW-1185">Reference proteome</keyword>
<dbReference type="Pfam" id="PF07690">
    <property type="entry name" value="MFS_1"/>
    <property type="match status" value="1"/>
</dbReference>
<evidence type="ECO:0000256" key="6">
    <source>
        <dbReference type="SAM" id="Phobius"/>
    </source>
</evidence>
<dbReference type="AlphaFoldDB" id="A0A423WZ18"/>
<evidence type="ECO:0000313" key="8">
    <source>
        <dbReference type="EMBL" id="ROW08794.1"/>
    </source>
</evidence>
<dbReference type="Proteomes" id="UP000283895">
    <property type="component" value="Unassembled WGS sequence"/>
</dbReference>
<keyword evidence="4 6" id="KW-1133">Transmembrane helix</keyword>
<accession>A0A423WZ18</accession>
<dbReference type="GO" id="GO:0140115">
    <property type="term" value="P:export across plasma membrane"/>
    <property type="evidence" value="ECO:0007669"/>
    <property type="project" value="UniProtKB-ARBA"/>
</dbReference>
<feature type="transmembrane region" description="Helical" evidence="6">
    <location>
        <begin position="40"/>
        <end position="63"/>
    </location>
</feature>
<feature type="domain" description="Major facilitator superfamily (MFS) profile" evidence="7">
    <location>
        <begin position="42"/>
        <end position="381"/>
    </location>
</feature>
<dbReference type="Gene3D" id="1.20.1720.10">
    <property type="entry name" value="Multidrug resistance protein D"/>
    <property type="match status" value="1"/>
</dbReference>
<comment type="caution">
    <text evidence="8">The sequence shown here is derived from an EMBL/GenBank/DDBJ whole genome shotgun (WGS) entry which is preliminary data.</text>
</comment>
<dbReference type="Gene3D" id="1.20.1250.20">
    <property type="entry name" value="MFS general substrate transporter like domains"/>
    <property type="match status" value="1"/>
</dbReference>
<dbReference type="InterPro" id="IPR020846">
    <property type="entry name" value="MFS_dom"/>
</dbReference>
<feature type="transmembrane region" description="Helical" evidence="6">
    <location>
        <begin position="317"/>
        <end position="335"/>
    </location>
</feature>
<feature type="transmembrane region" description="Helical" evidence="6">
    <location>
        <begin position="250"/>
        <end position="269"/>
    </location>
</feature>
<feature type="transmembrane region" description="Helical" evidence="6">
    <location>
        <begin position="341"/>
        <end position="363"/>
    </location>
</feature>
<evidence type="ECO:0000256" key="5">
    <source>
        <dbReference type="ARBA" id="ARBA00023136"/>
    </source>
</evidence>
<sequence length="381" mass="41373">MPSTPLKSLDGVEEAALEATQAEGAQNAEQYSVFTKLEKWFIVAMVSYASWSANLSTFIYLPALKPLAEAFSVSVAKINLIITIYQAVGAVVPLVVGDAADVLGRRAAYIVTLCLFMVANICLALADSYTTLLGLRMLQAVGQSGIILIGYGVVSDIAPPATRGSFMSVVSFFITASLSTLFMDIYNLSEWQAGLIYLPFALGGTASTFFSGRLLDGAYRRARTKRGLATDRIKGDDLDNFPIEKARLTVMWIPMLVIAICTVAYGWVLQYQLHLAISMVLQFVTGMAMQLNFSSFNTLLVDINHRSPSAANASTSVVRYAFSAIVVAFIEDMFHSLGIGWSFTLIAGFNVMGIGFLAVEYVLGMSWRREAASQKLNGRVC</sequence>